<evidence type="ECO:0000259" key="10">
    <source>
        <dbReference type="Pfam" id="PF00593"/>
    </source>
</evidence>
<dbReference type="SUPFAM" id="SSF56935">
    <property type="entry name" value="Porins"/>
    <property type="match status" value="1"/>
</dbReference>
<keyword evidence="13" id="KW-1185">Reference proteome</keyword>
<dbReference type="InterPro" id="IPR000531">
    <property type="entry name" value="Beta-barrel_TonB"/>
</dbReference>
<evidence type="ECO:0000256" key="7">
    <source>
        <dbReference type="ARBA" id="ARBA00023237"/>
    </source>
</evidence>
<dbReference type="Pfam" id="PF13715">
    <property type="entry name" value="CarbopepD_reg_2"/>
    <property type="match status" value="1"/>
</dbReference>
<accession>A0A327X367</accession>
<dbReference type="NCBIfam" id="TIGR04057">
    <property type="entry name" value="SusC_RagA_signa"/>
    <property type="match status" value="1"/>
</dbReference>
<dbReference type="Proteomes" id="UP000248790">
    <property type="component" value="Unassembled WGS sequence"/>
</dbReference>
<dbReference type="NCBIfam" id="TIGR04056">
    <property type="entry name" value="OMP_RagA_SusC"/>
    <property type="match status" value="1"/>
</dbReference>
<dbReference type="InterPro" id="IPR012910">
    <property type="entry name" value="Plug_dom"/>
</dbReference>
<evidence type="ECO:0000256" key="5">
    <source>
        <dbReference type="ARBA" id="ARBA00023077"/>
    </source>
</evidence>
<name>A0A327X367_LARAB</name>
<protein>
    <submittedName>
        <fullName evidence="12">TonB-linked SusC/RagA family outer membrane protein</fullName>
    </submittedName>
</protein>
<dbReference type="InterPro" id="IPR023997">
    <property type="entry name" value="TonB-dep_OMP_SusC/RagA_CS"/>
</dbReference>
<evidence type="ECO:0000256" key="8">
    <source>
        <dbReference type="PROSITE-ProRule" id="PRU01360"/>
    </source>
</evidence>
<dbReference type="InterPro" id="IPR039426">
    <property type="entry name" value="TonB-dep_rcpt-like"/>
</dbReference>
<dbReference type="InterPro" id="IPR023996">
    <property type="entry name" value="TonB-dep_OMP_SusC/RagA"/>
</dbReference>
<dbReference type="InterPro" id="IPR008969">
    <property type="entry name" value="CarboxyPept-like_regulatory"/>
</dbReference>
<feature type="domain" description="TonB-dependent receptor-like beta-barrel" evidence="10">
    <location>
        <begin position="436"/>
        <end position="1003"/>
    </location>
</feature>
<evidence type="ECO:0000256" key="3">
    <source>
        <dbReference type="ARBA" id="ARBA00022452"/>
    </source>
</evidence>
<evidence type="ECO:0000256" key="9">
    <source>
        <dbReference type="RuleBase" id="RU003357"/>
    </source>
</evidence>
<keyword evidence="7 8" id="KW-0998">Cell outer membrane</keyword>
<keyword evidence="2 8" id="KW-0813">Transport</keyword>
<proteinExistence type="inferred from homology"/>
<evidence type="ECO:0000256" key="2">
    <source>
        <dbReference type="ARBA" id="ARBA00022448"/>
    </source>
</evidence>
<evidence type="ECO:0000259" key="11">
    <source>
        <dbReference type="Pfam" id="PF07715"/>
    </source>
</evidence>
<evidence type="ECO:0000256" key="4">
    <source>
        <dbReference type="ARBA" id="ARBA00022692"/>
    </source>
</evidence>
<dbReference type="Gene3D" id="2.40.170.20">
    <property type="entry name" value="TonB-dependent receptor, beta-barrel domain"/>
    <property type="match status" value="1"/>
</dbReference>
<dbReference type="Gene3D" id="2.60.40.1120">
    <property type="entry name" value="Carboxypeptidase-like, regulatory domain"/>
    <property type="match status" value="1"/>
</dbReference>
<feature type="domain" description="TonB-dependent receptor plug" evidence="11">
    <location>
        <begin position="122"/>
        <end position="228"/>
    </location>
</feature>
<keyword evidence="4 8" id="KW-0812">Transmembrane</keyword>
<keyword evidence="6 8" id="KW-0472">Membrane</keyword>
<gene>
    <name evidence="12" type="ORF">LX87_01817</name>
</gene>
<evidence type="ECO:0000256" key="6">
    <source>
        <dbReference type="ARBA" id="ARBA00023136"/>
    </source>
</evidence>
<dbReference type="SUPFAM" id="SSF49464">
    <property type="entry name" value="Carboxypeptidase regulatory domain-like"/>
    <property type="match status" value="1"/>
</dbReference>
<dbReference type="GO" id="GO:0009279">
    <property type="term" value="C:cell outer membrane"/>
    <property type="evidence" value="ECO:0007669"/>
    <property type="project" value="UniProtKB-SubCell"/>
</dbReference>
<comment type="similarity">
    <text evidence="8 9">Belongs to the TonB-dependent receptor family.</text>
</comment>
<evidence type="ECO:0000313" key="13">
    <source>
        <dbReference type="Proteomes" id="UP000248790"/>
    </source>
</evidence>
<dbReference type="PROSITE" id="PS52016">
    <property type="entry name" value="TONB_DEPENDENT_REC_3"/>
    <property type="match status" value="1"/>
</dbReference>
<dbReference type="EMBL" id="QLMC01000002">
    <property type="protein sequence ID" value="RAK00119.1"/>
    <property type="molecule type" value="Genomic_DNA"/>
</dbReference>
<comment type="subcellular location">
    <subcellularLocation>
        <location evidence="1 8">Cell outer membrane</location>
        <topology evidence="1 8">Multi-pass membrane protein</topology>
    </subcellularLocation>
</comment>
<sequence length="1034" mass="115431">MEKNLRLGLIVALLMTLFYLKTGDAFAQAPREVKGKVTDARTQEGIPGTNVVIKGTTKGVVTDAEGAFIIQAQPSDVLVFTFIGYESLEETVGNRTALNVELKASASNLDEVVVIGYGTAKKSDLTGSVVRINAETFKNQPMTQLTDMLTGTIAGFQSNQSASAAGGGSMEIRGPNSLNASTDPLVVLDGVIFNGSIRDINPSDIEAIDVLKDASSAAVYGARAASGVIIVTTKKGKSGKPTINLSTKIGVAGVTNHYKPYDAAGYLNFRRDVLQQANPTLPSFYFYDPKNLPSGVTLEQWRAASNNPQADNTNEWLGRLRLFPVETENYLAGRTVDWYDMVINPGLRQSHDVSIGGGAERVSYYWSLGYDNNEGVIKGDKFATIRSRLNVDFQVTNWLHAGVNAQFADRDESTVPADTIGMYRTSPYGSEYETNGSLKWYPHDYAGGGAQHPFINYYGQDRFRKINSLFASIYAKINLPFGIDYKLSFQPRYEFAKDYNFWSSQTIAGGATRSNGYGTRQETSLYERFIDNLLHWNQKFGAHQFDVTLLYSTEQNRTWLSYITNQTFVPNQNLGYHALQFGSNPSLNNDDTQINGDAAMGRINYTLLDKYLFTASVRRDGYSAFGQKNPRAIFPAAAFGWVISDEKFFKVQAINRLKLRLSWGVNGNRSIGAYAALAQLSSNLYYNGSNVQVGVYNNTLSNPDLVWEKTESVNVGFDMGLLNNRIDVSADYYNTNTTDLLMNRLLPELTGFKSIVSNLGRLGNKGIELTINTVNVNQRNLNWKTNLVFSLNRNKIKNLFGDYEEVEVNGQTVRREVPDYVNQWFPGQAVDRVWNYDVTGIWQTTEAAEAAKYRMIPGDFKATDLDNNGLYEALKDKTFIGYTQPRYRLGLRNDLTFFRNFTASVFVRADLGHIGPFQDALHNSSETYDRRNSYALPYWTPENQNNEWARPMVNYNAYGGGIMIYKSRSFVRVQDVSLAYNLPPSLSKRLKLNNARAFISARNLLTFSKWPGWDPESGFAPMPRITTVGIDFSL</sequence>
<comment type="caution">
    <text evidence="12">The sequence shown here is derived from an EMBL/GenBank/DDBJ whole genome shotgun (WGS) entry which is preliminary data.</text>
</comment>
<evidence type="ECO:0000256" key="1">
    <source>
        <dbReference type="ARBA" id="ARBA00004571"/>
    </source>
</evidence>
<dbReference type="InterPro" id="IPR037066">
    <property type="entry name" value="Plug_dom_sf"/>
</dbReference>
<organism evidence="12 13">
    <name type="scientific">Larkinella arboricola</name>
    <dbReference type="NCBI Taxonomy" id="643671"/>
    <lineage>
        <taxon>Bacteria</taxon>
        <taxon>Pseudomonadati</taxon>
        <taxon>Bacteroidota</taxon>
        <taxon>Cytophagia</taxon>
        <taxon>Cytophagales</taxon>
        <taxon>Spirosomataceae</taxon>
        <taxon>Larkinella</taxon>
    </lineage>
</organism>
<keyword evidence="3 8" id="KW-1134">Transmembrane beta strand</keyword>
<dbReference type="Gene3D" id="2.170.130.10">
    <property type="entry name" value="TonB-dependent receptor, plug domain"/>
    <property type="match status" value="1"/>
</dbReference>
<dbReference type="Pfam" id="PF00593">
    <property type="entry name" value="TonB_dep_Rec_b-barrel"/>
    <property type="match status" value="1"/>
</dbReference>
<dbReference type="AlphaFoldDB" id="A0A327X367"/>
<keyword evidence="5 9" id="KW-0798">TonB box</keyword>
<evidence type="ECO:0000313" key="12">
    <source>
        <dbReference type="EMBL" id="RAK00119.1"/>
    </source>
</evidence>
<dbReference type="Pfam" id="PF07715">
    <property type="entry name" value="Plug"/>
    <property type="match status" value="1"/>
</dbReference>
<dbReference type="InterPro" id="IPR036942">
    <property type="entry name" value="Beta-barrel_TonB_sf"/>
</dbReference>
<reference evidence="12 13" key="1">
    <citation type="submission" date="2018-06" db="EMBL/GenBank/DDBJ databases">
        <title>Genomic Encyclopedia of Archaeal and Bacterial Type Strains, Phase II (KMG-II): from individual species to whole genera.</title>
        <authorList>
            <person name="Goeker M."/>
        </authorList>
    </citation>
    <scope>NUCLEOTIDE SEQUENCE [LARGE SCALE GENOMIC DNA]</scope>
    <source>
        <strain evidence="12 13">DSM 21851</strain>
    </source>
</reference>
<dbReference type="RefSeq" id="WP_229310601.1">
    <property type="nucleotide sequence ID" value="NZ_QLMC01000002.1"/>
</dbReference>